<dbReference type="Gene3D" id="1.20.920.10">
    <property type="entry name" value="Bromodomain-like"/>
    <property type="match status" value="1"/>
</dbReference>
<dbReference type="PROSITE" id="PS50014">
    <property type="entry name" value="BROMODOMAIN_2"/>
    <property type="match status" value="1"/>
</dbReference>
<dbReference type="InterPro" id="IPR050496">
    <property type="entry name" value="SNF2_RAD54_helicase_repair"/>
</dbReference>
<sequence length="1064" mass="120325">MYTSARRPSSITLTGRNKQLIKCSGLHVPAGRPQCDAFERKTLGTENRFRGTGCGGIIRSKPITVRPFDASACNGGNVLRKKFQRPMMKRRAYDQRTERALVSASLGVKRRFGMNKLLSGKRGKFVVPVRGIRPEQPKDSDESGSESDEDDGKLKPPKVWEPLLLWERGEEPKGLPDTSVTKQEPDEYGILTNVVRTVPAPPDAYASQSQYAPDVVCRWLRPHQREGTAFMYGCVMRQRGNFEGCILADDMGLGKTLQSVALIVTLLKTGITRNGKPTARRVLVVCPCSLVKNWEGEFVKWCGPNVISTMALAELTKKEVEKNIDFFLSNTRISVLIASYECIRTHINRLNKTADSIDLMVCDEAHRLKNADNQTSMALASLPCRRRVLLTGTPMQNDLNEFYAMVDFTNPGILGCPEDFRRYFLGPVLRGREPDATARQKKIMMEKQEEMANIVNNFILRRINTLNAQHLPPKLVQVVCCRLTDMQQNMYQHLINSKDMQNQIAGKQENCLNSIQLLMKLCNHPSLVVEEGGDTTKSHGRRAGKSVVKYSEDKEVAETPGRKELAQFMPHMETAGGRGNSAPVRPEWSGKMFVLYRLMKEMRKPGNGGDKIVIISNYTQTLDLIGRMCRQCSWGFCRLDGSVGMKKRQAMVDEFNDPESGLIAFLLSSKAGGCGINLIGGNRLVLFDPDWNPAVDKQAAARCWRDGQRKRCFTYRFLTSGTVEEKIFQRQLSKEGLQSIVDDKEQVNTLSTKDLRNLFKFRADTPSDTHDKLRCERCRIIRDDGDERGAKVLPKKLKACQELLEQMMLLEDARKFLCPLNPENFGVSVEHYKSKVKQPIDLGAIKKKVSNLIKSRYENVSQFSKDVNRVFANVAKVWTPGQEIADDSRRLQSWWLDKWAELVPVLMTMQPDDDESVSQSEKNNDDPSMLNTRSDDFQEQIGMPEEEDMRNWSHHHSTDTVDDPVFRAAMRGFNSVSFVFGLEVTWSLIQEKEQEQEERKAMEELEVMQELEAKGSEANIDVLELDKSECQADPSNIEESHGKNESDCTVLNATDISSTLECAY</sequence>
<dbReference type="PANTHER" id="PTHR45629:SF7">
    <property type="entry name" value="DNA EXCISION REPAIR PROTEIN ERCC-6-RELATED"/>
    <property type="match status" value="1"/>
</dbReference>
<evidence type="ECO:0000259" key="6">
    <source>
        <dbReference type="PROSITE" id="PS51192"/>
    </source>
</evidence>
<dbReference type="Pfam" id="PF00176">
    <property type="entry name" value="SNF2-rel_dom"/>
    <property type="match status" value="1"/>
</dbReference>
<evidence type="ECO:0000256" key="4">
    <source>
        <dbReference type="SAM" id="MobiDB-lite"/>
    </source>
</evidence>
<dbReference type="SMART" id="SM00490">
    <property type="entry name" value="HELICc"/>
    <property type="match status" value="1"/>
</dbReference>
<dbReference type="Gene3D" id="3.40.50.300">
    <property type="entry name" value="P-loop containing nucleotide triphosphate hydrolases"/>
    <property type="match status" value="1"/>
</dbReference>
<dbReference type="EMBL" id="HBFR01033429">
    <property type="protein sequence ID" value="CAD8897185.1"/>
    <property type="molecule type" value="Transcribed_RNA"/>
</dbReference>
<proteinExistence type="predicted"/>
<evidence type="ECO:0008006" key="9">
    <source>
        <dbReference type="Google" id="ProtNLM"/>
    </source>
</evidence>
<dbReference type="InterPro" id="IPR001487">
    <property type="entry name" value="Bromodomain"/>
</dbReference>
<dbReference type="InterPro" id="IPR036427">
    <property type="entry name" value="Bromodomain-like_sf"/>
</dbReference>
<name>A0A7S1BT52_9STRA</name>
<feature type="domain" description="Helicase ATP-binding" evidence="6">
    <location>
        <begin position="236"/>
        <end position="412"/>
    </location>
</feature>
<dbReference type="InterPro" id="IPR038718">
    <property type="entry name" value="SNF2-like_sf"/>
</dbReference>
<dbReference type="GO" id="GO:0007131">
    <property type="term" value="P:reciprocal meiotic recombination"/>
    <property type="evidence" value="ECO:0007669"/>
    <property type="project" value="TreeGrafter"/>
</dbReference>
<dbReference type="Gene3D" id="3.40.50.10810">
    <property type="entry name" value="Tandem AAA-ATPase domain"/>
    <property type="match status" value="1"/>
</dbReference>
<dbReference type="SUPFAM" id="SSF52540">
    <property type="entry name" value="P-loop containing nucleoside triphosphate hydrolases"/>
    <property type="match status" value="2"/>
</dbReference>
<dbReference type="CDD" id="cd18004">
    <property type="entry name" value="DEXHc_RAD54"/>
    <property type="match status" value="1"/>
</dbReference>
<dbReference type="InterPro" id="IPR027417">
    <property type="entry name" value="P-loop_NTPase"/>
</dbReference>
<feature type="region of interest" description="Disordered" evidence="4">
    <location>
        <begin position="128"/>
        <end position="156"/>
    </location>
</feature>
<evidence type="ECO:0000256" key="2">
    <source>
        <dbReference type="ARBA" id="ARBA00023117"/>
    </source>
</evidence>
<dbReference type="InterPro" id="IPR000330">
    <property type="entry name" value="SNF2_N"/>
</dbReference>
<dbReference type="InterPro" id="IPR001650">
    <property type="entry name" value="Helicase_C-like"/>
</dbReference>
<feature type="compositionally biased region" description="Acidic residues" evidence="4">
    <location>
        <begin position="142"/>
        <end position="151"/>
    </location>
</feature>
<dbReference type="AlphaFoldDB" id="A0A7S1BT52"/>
<evidence type="ECO:0000259" key="5">
    <source>
        <dbReference type="PROSITE" id="PS50014"/>
    </source>
</evidence>
<evidence type="ECO:0000256" key="3">
    <source>
        <dbReference type="PROSITE-ProRule" id="PRU00035"/>
    </source>
</evidence>
<evidence type="ECO:0000313" key="8">
    <source>
        <dbReference type="EMBL" id="CAD8897185.1"/>
    </source>
</evidence>
<dbReference type="SMART" id="SM00487">
    <property type="entry name" value="DEXDc"/>
    <property type="match status" value="1"/>
</dbReference>
<feature type="domain" description="Bromo" evidence="5">
    <location>
        <begin position="808"/>
        <end position="885"/>
    </location>
</feature>
<dbReference type="GO" id="GO:0005524">
    <property type="term" value="F:ATP binding"/>
    <property type="evidence" value="ECO:0007669"/>
    <property type="project" value="InterPro"/>
</dbReference>
<evidence type="ECO:0000256" key="1">
    <source>
        <dbReference type="ARBA" id="ARBA00022801"/>
    </source>
</evidence>
<dbReference type="InterPro" id="IPR014001">
    <property type="entry name" value="Helicase_ATP-bd"/>
</dbReference>
<dbReference type="GO" id="GO:0045003">
    <property type="term" value="P:double-strand break repair via synthesis-dependent strand annealing"/>
    <property type="evidence" value="ECO:0007669"/>
    <property type="project" value="TreeGrafter"/>
</dbReference>
<dbReference type="GO" id="GO:0016787">
    <property type="term" value="F:hydrolase activity"/>
    <property type="evidence" value="ECO:0007669"/>
    <property type="project" value="UniProtKB-KW"/>
</dbReference>
<reference evidence="8" key="1">
    <citation type="submission" date="2021-01" db="EMBL/GenBank/DDBJ databases">
        <authorList>
            <person name="Corre E."/>
            <person name="Pelletier E."/>
            <person name="Niang G."/>
            <person name="Scheremetjew M."/>
            <person name="Finn R."/>
            <person name="Kale V."/>
            <person name="Holt S."/>
            <person name="Cochrane G."/>
            <person name="Meng A."/>
            <person name="Brown T."/>
            <person name="Cohen L."/>
        </authorList>
    </citation>
    <scope>NUCLEOTIDE SEQUENCE</scope>
    <source>
        <strain evidence="8">308</strain>
    </source>
</reference>
<dbReference type="SMART" id="SM00297">
    <property type="entry name" value="BROMO"/>
    <property type="match status" value="1"/>
</dbReference>
<dbReference type="Gene3D" id="1.20.120.850">
    <property type="entry name" value="SWI2/SNF2 ATPases, N-terminal domain"/>
    <property type="match status" value="1"/>
</dbReference>
<feature type="domain" description="Helicase C-terminal" evidence="7">
    <location>
        <begin position="594"/>
        <end position="756"/>
    </location>
</feature>
<dbReference type="Pfam" id="PF00271">
    <property type="entry name" value="Helicase_C"/>
    <property type="match status" value="1"/>
</dbReference>
<dbReference type="PANTHER" id="PTHR45629">
    <property type="entry name" value="SNF2/RAD54 FAMILY MEMBER"/>
    <property type="match status" value="1"/>
</dbReference>
<gene>
    <name evidence="8" type="ORF">CHYS00102_LOCUS24399</name>
</gene>
<feature type="compositionally biased region" description="Basic and acidic residues" evidence="4">
    <location>
        <begin position="132"/>
        <end position="141"/>
    </location>
</feature>
<protein>
    <recommendedName>
        <fullName evidence="9">DNA repair and recombination protein RAD54</fullName>
    </recommendedName>
</protein>
<keyword evidence="1" id="KW-0378">Hydrolase</keyword>
<feature type="region of interest" description="Disordered" evidence="4">
    <location>
        <begin position="912"/>
        <end position="933"/>
    </location>
</feature>
<dbReference type="Pfam" id="PF00439">
    <property type="entry name" value="Bromodomain"/>
    <property type="match status" value="1"/>
</dbReference>
<dbReference type="InterPro" id="IPR049730">
    <property type="entry name" value="SNF2/RAD54-like_C"/>
</dbReference>
<organism evidence="8">
    <name type="scientific">Corethron hystrix</name>
    <dbReference type="NCBI Taxonomy" id="216773"/>
    <lineage>
        <taxon>Eukaryota</taxon>
        <taxon>Sar</taxon>
        <taxon>Stramenopiles</taxon>
        <taxon>Ochrophyta</taxon>
        <taxon>Bacillariophyta</taxon>
        <taxon>Coscinodiscophyceae</taxon>
        <taxon>Corethrophycidae</taxon>
        <taxon>Corethrales</taxon>
        <taxon>Corethraceae</taxon>
        <taxon>Corethron</taxon>
    </lineage>
</organism>
<accession>A0A7S1BT52</accession>
<dbReference type="GO" id="GO:0005634">
    <property type="term" value="C:nucleus"/>
    <property type="evidence" value="ECO:0007669"/>
    <property type="project" value="TreeGrafter"/>
</dbReference>
<dbReference type="PROSITE" id="PS51194">
    <property type="entry name" value="HELICASE_CTER"/>
    <property type="match status" value="1"/>
</dbReference>
<keyword evidence="2 3" id="KW-0103">Bromodomain</keyword>
<dbReference type="SUPFAM" id="SSF47370">
    <property type="entry name" value="Bromodomain"/>
    <property type="match status" value="1"/>
</dbReference>
<dbReference type="GO" id="GO:0015616">
    <property type="term" value="F:DNA translocase activity"/>
    <property type="evidence" value="ECO:0007669"/>
    <property type="project" value="TreeGrafter"/>
</dbReference>
<dbReference type="CDD" id="cd18793">
    <property type="entry name" value="SF2_C_SNF"/>
    <property type="match status" value="1"/>
</dbReference>
<evidence type="ECO:0000259" key="7">
    <source>
        <dbReference type="PROSITE" id="PS51194"/>
    </source>
</evidence>
<dbReference type="PROSITE" id="PS51192">
    <property type="entry name" value="HELICASE_ATP_BIND_1"/>
    <property type="match status" value="1"/>
</dbReference>